<reference evidence="3" key="1">
    <citation type="journal article" date="2012" name="Nat. Genet.">
        <title>Lifestyle transitions in plant pathogenic Colletotrichum fungi deciphered by genome and transcriptome analyses.</title>
        <authorList>
            <person name="O'Connell R.J."/>
            <person name="Thon M.R."/>
            <person name="Hacquard S."/>
            <person name="Amyotte S.G."/>
            <person name="Kleemann J."/>
            <person name="Torres M.F."/>
            <person name="Damm U."/>
            <person name="Buiate E.A."/>
            <person name="Epstein L."/>
            <person name="Alkan N."/>
            <person name="Altmueller J."/>
            <person name="Alvarado-Balderrama L."/>
            <person name="Bauser C.A."/>
            <person name="Becker C."/>
            <person name="Birren B.W."/>
            <person name="Chen Z."/>
            <person name="Choi J."/>
            <person name="Crouch J.A."/>
            <person name="Duvick J.P."/>
            <person name="Farman M.A."/>
            <person name="Gan P."/>
            <person name="Heiman D."/>
            <person name="Henrissat B."/>
            <person name="Howard R.J."/>
            <person name="Kabbage M."/>
            <person name="Koch C."/>
            <person name="Kracher B."/>
            <person name="Kubo Y."/>
            <person name="Law A.D."/>
            <person name="Lebrun M.-H."/>
            <person name="Lee Y.-H."/>
            <person name="Miyara I."/>
            <person name="Moore N."/>
            <person name="Neumann U."/>
            <person name="Nordstroem K."/>
            <person name="Panaccione D.G."/>
            <person name="Panstruga R."/>
            <person name="Place M."/>
            <person name="Proctor R.H."/>
            <person name="Prusky D."/>
            <person name="Rech G."/>
            <person name="Reinhardt R."/>
            <person name="Rollins J.A."/>
            <person name="Rounsley S."/>
            <person name="Schardl C.L."/>
            <person name="Schwartz D.C."/>
            <person name="Shenoy N."/>
            <person name="Shirasu K."/>
            <person name="Sikhakolli U.R."/>
            <person name="Stueber K."/>
            <person name="Sukno S.A."/>
            <person name="Sweigard J.A."/>
            <person name="Takano Y."/>
            <person name="Takahara H."/>
            <person name="Trail F."/>
            <person name="van der Does H.C."/>
            <person name="Voll L.M."/>
            <person name="Will I."/>
            <person name="Young S."/>
            <person name="Zeng Q."/>
            <person name="Zhang J."/>
            <person name="Zhou S."/>
            <person name="Dickman M.B."/>
            <person name="Schulze-Lefert P."/>
            <person name="Ver Loren van Themaat E."/>
            <person name="Ma L.-J."/>
            <person name="Vaillancourt L.J."/>
        </authorList>
    </citation>
    <scope>NUCLEOTIDE SEQUENCE [LARGE SCALE GENOMIC DNA]</scope>
    <source>
        <strain evidence="3">M1.001 / M2 / FGSC 10212</strain>
    </source>
</reference>
<gene>
    <name evidence="2" type="ORF">GLRG_11789</name>
</gene>
<dbReference type="GeneID" id="24417153"/>
<feature type="region of interest" description="Disordered" evidence="1">
    <location>
        <begin position="113"/>
        <end position="133"/>
    </location>
</feature>
<feature type="region of interest" description="Disordered" evidence="1">
    <location>
        <begin position="1"/>
        <end position="42"/>
    </location>
</feature>
<feature type="region of interest" description="Disordered" evidence="1">
    <location>
        <begin position="76"/>
        <end position="95"/>
    </location>
</feature>
<evidence type="ECO:0000313" key="2">
    <source>
        <dbReference type="EMBL" id="EFQ36644.1"/>
    </source>
</evidence>
<protein>
    <submittedName>
        <fullName evidence="2">Uncharacterized protein</fullName>
    </submittedName>
</protein>
<organism evidence="3">
    <name type="scientific">Colletotrichum graminicola (strain M1.001 / M2 / FGSC 10212)</name>
    <name type="common">Maize anthracnose fungus</name>
    <name type="synonym">Glomerella graminicola</name>
    <dbReference type="NCBI Taxonomy" id="645133"/>
    <lineage>
        <taxon>Eukaryota</taxon>
        <taxon>Fungi</taxon>
        <taxon>Dikarya</taxon>
        <taxon>Ascomycota</taxon>
        <taxon>Pezizomycotina</taxon>
        <taxon>Sordariomycetes</taxon>
        <taxon>Hypocreomycetidae</taxon>
        <taxon>Glomerellales</taxon>
        <taxon>Glomerellaceae</taxon>
        <taxon>Colletotrichum</taxon>
        <taxon>Colletotrichum graminicola species complex</taxon>
    </lineage>
</organism>
<dbReference type="EMBL" id="GG697453">
    <property type="protein sequence ID" value="EFQ36644.1"/>
    <property type="molecule type" value="Genomic_DNA"/>
</dbReference>
<proteinExistence type="predicted"/>
<feature type="compositionally biased region" description="Low complexity" evidence="1">
    <location>
        <begin position="15"/>
        <end position="25"/>
    </location>
</feature>
<name>E3R0K6_COLGM</name>
<dbReference type="RefSeq" id="XP_008100664.1">
    <property type="nucleotide sequence ID" value="XM_008102473.1"/>
</dbReference>
<evidence type="ECO:0000256" key="1">
    <source>
        <dbReference type="SAM" id="MobiDB-lite"/>
    </source>
</evidence>
<dbReference type="Proteomes" id="UP000008782">
    <property type="component" value="Unassembled WGS sequence"/>
</dbReference>
<accession>E3R0K6</accession>
<dbReference type="AlphaFoldDB" id="E3R0K6"/>
<evidence type="ECO:0000313" key="3">
    <source>
        <dbReference type="Proteomes" id="UP000008782"/>
    </source>
</evidence>
<dbReference type="HOGENOM" id="CLU_1626914_0_0_1"/>
<dbReference type="VEuPathDB" id="FungiDB:GLRG_11789"/>
<sequence length="163" mass="17673">MAAPSGPEETDVRASSTSSSDSGSPKEGGGRDQRPTKSKTNLACLIQRERRSMAPARGRSSAARHPINLFRSRICRHQGGGQSGDKRIPNGNQKGVNITRYRAFIQVPAKETLLTPTPTSPPHSGRLRNRQQPCSRDGIRLASGIRRNLQATGSILEPPSLQR</sequence>
<feature type="region of interest" description="Disordered" evidence="1">
    <location>
        <begin position="51"/>
        <end position="70"/>
    </location>
</feature>
<keyword evidence="3" id="KW-1185">Reference proteome</keyword>